<feature type="region of interest" description="Disordered" evidence="1">
    <location>
        <begin position="684"/>
        <end position="721"/>
    </location>
</feature>
<feature type="region of interest" description="Disordered" evidence="1">
    <location>
        <begin position="789"/>
        <end position="875"/>
    </location>
</feature>
<evidence type="ECO:0000256" key="2">
    <source>
        <dbReference type="SAM" id="Phobius"/>
    </source>
</evidence>
<protein>
    <recommendedName>
        <fullName evidence="3">SUEL-type lectin domain-containing protein</fullName>
    </recommendedName>
</protein>
<feature type="compositionally biased region" description="Low complexity" evidence="1">
    <location>
        <begin position="440"/>
        <end position="469"/>
    </location>
</feature>
<dbReference type="EMBL" id="ASGP02000002">
    <property type="protein sequence ID" value="KAH9520564.1"/>
    <property type="molecule type" value="Genomic_DNA"/>
</dbReference>
<feature type="compositionally biased region" description="Polar residues" evidence="1">
    <location>
        <begin position="844"/>
        <end position="859"/>
    </location>
</feature>
<dbReference type="GO" id="GO:0030246">
    <property type="term" value="F:carbohydrate binding"/>
    <property type="evidence" value="ECO:0007669"/>
    <property type="project" value="InterPro"/>
</dbReference>
<dbReference type="PANTHER" id="PTHR46780">
    <property type="entry name" value="PROTEIN EVA-1"/>
    <property type="match status" value="1"/>
</dbReference>
<keyword evidence="2" id="KW-0472">Membrane</keyword>
<accession>A0A922I1K8</accession>
<comment type="caution">
    <text evidence="4">The sequence shown here is derived from an EMBL/GenBank/DDBJ whole genome shotgun (WGS) entry which is preliminary data.</text>
</comment>
<dbReference type="Proteomes" id="UP000790347">
    <property type="component" value="Unassembled WGS sequence"/>
</dbReference>
<feature type="compositionally biased region" description="Basic residues" evidence="1">
    <location>
        <begin position="833"/>
        <end position="843"/>
    </location>
</feature>
<feature type="compositionally biased region" description="Acidic residues" evidence="1">
    <location>
        <begin position="688"/>
        <end position="704"/>
    </location>
</feature>
<keyword evidence="2" id="KW-0812">Transmembrane</keyword>
<evidence type="ECO:0000313" key="5">
    <source>
        <dbReference type="Proteomes" id="UP000790347"/>
    </source>
</evidence>
<feature type="transmembrane region" description="Helical" evidence="2">
    <location>
        <begin position="639"/>
        <end position="664"/>
    </location>
</feature>
<dbReference type="AlphaFoldDB" id="A0A922I1K8"/>
<evidence type="ECO:0000259" key="3">
    <source>
        <dbReference type="PROSITE" id="PS50228"/>
    </source>
</evidence>
<dbReference type="InterPro" id="IPR000922">
    <property type="entry name" value="Lectin_gal-bd_dom"/>
</dbReference>
<feature type="region of interest" description="Disordered" evidence="1">
    <location>
        <begin position="1035"/>
        <end position="1065"/>
    </location>
</feature>
<reference evidence="4" key="2">
    <citation type="journal article" date="2022" name="Res Sq">
        <title>Comparative Genomics Reveals Insights into the Divergent Evolution of Astigmatic Mites and Household Pest Adaptations.</title>
        <authorList>
            <person name="Xiong Q."/>
            <person name="Wan A.T.-Y."/>
            <person name="Liu X.-Y."/>
            <person name="Fung C.S.-H."/>
            <person name="Xiao X."/>
            <person name="Malainual N."/>
            <person name="Hou J."/>
            <person name="Wang L."/>
            <person name="Wang M."/>
            <person name="Yang K."/>
            <person name="Cui Y."/>
            <person name="Leung E."/>
            <person name="Nong W."/>
            <person name="Shin S.-K."/>
            <person name="Au S."/>
            <person name="Jeong K.Y."/>
            <person name="Chew F.T."/>
            <person name="Hui J."/>
            <person name="Leung T.F."/>
            <person name="Tungtrongchitr A."/>
            <person name="Zhong N."/>
            <person name="Liu Z."/>
            <person name="Tsui S."/>
        </authorList>
    </citation>
    <scope>NUCLEOTIDE SEQUENCE</scope>
    <source>
        <strain evidence="4">Derf</strain>
        <tissue evidence="4">Whole organism</tissue>
    </source>
</reference>
<dbReference type="CDD" id="cd22829">
    <property type="entry name" value="Gal_Rha_Lectin_EVA1_EVA1C_rpt2"/>
    <property type="match status" value="1"/>
</dbReference>
<feature type="compositionally biased region" description="Low complexity" evidence="1">
    <location>
        <begin position="860"/>
        <end position="875"/>
    </location>
</feature>
<keyword evidence="2" id="KW-1133">Transmembrane helix</keyword>
<feature type="compositionally biased region" description="Acidic residues" evidence="1">
    <location>
        <begin position="482"/>
        <end position="500"/>
    </location>
</feature>
<feature type="region of interest" description="Disordered" evidence="1">
    <location>
        <begin position="440"/>
        <end position="518"/>
    </location>
</feature>
<name>A0A922I1K8_DERFA</name>
<feature type="region of interest" description="Disordered" evidence="1">
    <location>
        <begin position="1008"/>
        <end position="1027"/>
    </location>
</feature>
<dbReference type="PROSITE" id="PS50228">
    <property type="entry name" value="SUEL_LECTIN"/>
    <property type="match status" value="1"/>
</dbReference>
<dbReference type="CDD" id="cd22828">
    <property type="entry name" value="Gal_Rha_Lectin_EVA1_EVA1C_rpt1"/>
    <property type="match status" value="1"/>
</dbReference>
<feature type="domain" description="SUEL-type lectin" evidence="3">
    <location>
        <begin position="149"/>
        <end position="277"/>
    </location>
</feature>
<feature type="compositionally biased region" description="Basic residues" evidence="1">
    <location>
        <begin position="807"/>
        <end position="820"/>
    </location>
</feature>
<proteinExistence type="predicted"/>
<dbReference type="InterPro" id="IPR043159">
    <property type="entry name" value="Lectin_gal-bd_sf"/>
</dbReference>
<evidence type="ECO:0000313" key="4">
    <source>
        <dbReference type="EMBL" id="KAH9520564.1"/>
    </source>
</evidence>
<organism evidence="4 5">
    <name type="scientific">Dermatophagoides farinae</name>
    <name type="common">American house dust mite</name>
    <dbReference type="NCBI Taxonomy" id="6954"/>
    <lineage>
        <taxon>Eukaryota</taxon>
        <taxon>Metazoa</taxon>
        <taxon>Ecdysozoa</taxon>
        <taxon>Arthropoda</taxon>
        <taxon>Chelicerata</taxon>
        <taxon>Arachnida</taxon>
        <taxon>Acari</taxon>
        <taxon>Acariformes</taxon>
        <taxon>Sarcoptiformes</taxon>
        <taxon>Astigmata</taxon>
        <taxon>Psoroptidia</taxon>
        <taxon>Analgoidea</taxon>
        <taxon>Pyroglyphidae</taxon>
        <taxon>Dermatophagoidinae</taxon>
        <taxon>Dermatophagoides</taxon>
    </lineage>
</organism>
<gene>
    <name evidence="4" type="ORF">DERF_004266</name>
</gene>
<feature type="transmembrane region" description="Helical" evidence="2">
    <location>
        <begin position="100"/>
        <end position="119"/>
    </location>
</feature>
<evidence type="ECO:0000256" key="1">
    <source>
        <dbReference type="SAM" id="MobiDB-lite"/>
    </source>
</evidence>
<reference evidence="4" key="1">
    <citation type="submission" date="2013-05" db="EMBL/GenBank/DDBJ databases">
        <authorList>
            <person name="Yim A.K.Y."/>
            <person name="Chan T.F."/>
            <person name="Ji K.M."/>
            <person name="Liu X.Y."/>
            <person name="Zhou J.W."/>
            <person name="Li R.Q."/>
            <person name="Yang K.Y."/>
            <person name="Li J."/>
            <person name="Li M."/>
            <person name="Law P.T.W."/>
            <person name="Wu Y.L."/>
            <person name="Cai Z.L."/>
            <person name="Qin H."/>
            <person name="Bao Y."/>
            <person name="Leung R.K.K."/>
            <person name="Ng P.K.S."/>
            <person name="Zou J."/>
            <person name="Zhong X.J."/>
            <person name="Ran P.X."/>
            <person name="Zhong N.S."/>
            <person name="Liu Z.G."/>
            <person name="Tsui S.K.W."/>
        </authorList>
    </citation>
    <scope>NUCLEOTIDE SEQUENCE</scope>
    <source>
        <strain evidence="4">Derf</strain>
        <tissue evidence="4">Whole organism</tissue>
    </source>
</reference>
<keyword evidence="5" id="KW-1185">Reference proteome</keyword>
<sequence>MWLPKNLFVMMNNDNDDNYNNDLPSMDVIQCLHEQQQQQQQQIHRRQLQSSTSSSISISISQFPNDYNKSHNKRISLTNVPNNKQQQQQQQQQKMNILSLLNYSILLFIIWILSSLFLVQSISLPINNNNKNNNLPLLAGTLRTYQVSACDNEELHLECDSRTVVNIVVANYGQPVPQRHMCYRRSSPSITTTTTTMEQWPLDHISEKSTISNDASSSSSLSSSSPVRCSEAKHLWYKFLLKIEETCREQHRCVLQVFKYDPCGNVIKFAEVVYRCRPISIPFGKKDQFINKIACEGRSLKLQCNENNDQDDRIVIFSAMFGASWKGVHECPGSAINQLGPAATTNRFPNQTNIETLCQDRYAPDIVQRICQGRRNCTIMATYDNNHITTLSSSSSSSFSNRTFALPTCPILVKYYLKIVYTCISKHMFHNDHRIESITTSTSTPTSISSSTTTTTTTTTTMTTMTTTTKTVRPIISSTNMIDDDDNNESINDNDDYDDGGDGRQQQQQTFASNKKKMKYKTNTLDMTINYGGDDDDNLPSVSPVSNKNRTLSSNTRLMMDSASVMKTVKSSWRTRLPHHNSGSSSRDSVSQVLMDNPNQQHHHSSINCTELTAQMQVVGFISDWISAIGFVKRNQELFVLYLLVSLFGSLVCFLAVLSARLYYQKGVAVKKVRQEHQQQRKFVPQFDFEDDLEDEEEEEDDDNGGGGGDRNQQTAVSGDHEEIQHILIDNRRPSSMQAASVGRCDYGQSKRQSMTGVIGSATTSIITTTSSSVASTSAPGYSTIRRPQSGHIAASGGQSSTIAGYSHHHPSYHLHHHHQTTSTKPMISTLGRPRHHHHHHKPSNPTVRYSGTTTRTSLSVSPNTTTATSTTSPKSILRDSAVQTPTPMSMMVMEMPSSSSRPPITTATTVISSPNYRGTTISFENDQLNQISTIDLIPPPPPPLLSAELMATGSNLVQSTSSPMGRIDSPIVSCDTLYQQIVRCPKFPITPNHNNTIEPYGMPITTTSDMSGKQQSSPSHPTMSTVTTTPIIHSQQTSLSSNEQTAPATSESKLLSSSLANFLV</sequence>
<dbReference type="Gene3D" id="2.60.120.740">
    <property type="match status" value="2"/>
</dbReference>